<dbReference type="PANTHER" id="PTHR21015:SF22">
    <property type="entry name" value="GLYCOSYLTRANSFERASE"/>
    <property type="match status" value="1"/>
</dbReference>
<dbReference type="Gene3D" id="3.40.50.2000">
    <property type="entry name" value="Glycogen Phosphorylase B"/>
    <property type="match status" value="1"/>
</dbReference>
<dbReference type="AlphaFoldDB" id="A0A2H1KHA3"/>
<evidence type="ECO:0000313" key="3">
    <source>
        <dbReference type="Proteomes" id="UP000234382"/>
    </source>
</evidence>
<evidence type="ECO:0008006" key="4">
    <source>
        <dbReference type="Google" id="ProtNLM"/>
    </source>
</evidence>
<evidence type="ECO:0000313" key="2">
    <source>
        <dbReference type="EMBL" id="SMX98948.1"/>
    </source>
</evidence>
<protein>
    <recommendedName>
        <fullName evidence="4">UDP-N-acetylglucosamine:LPS N-acetylglucosamine transferase</fullName>
    </recommendedName>
</protein>
<organism evidence="2 3">
    <name type="scientific">Brevibacterium iodinum ATCC 49514</name>
    <dbReference type="NCBI Taxonomy" id="1255616"/>
    <lineage>
        <taxon>Bacteria</taxon>
        <taxon>Bacillati</taxon>
        <taxon>Actinomycetota</taxon>
        <taxon>Actinomycetes</taxon>
        <taxon>Micrococcales</taxon>
        <taxon>Brevibacteriaceae</taxon>
        <taxon>Brevibacterium</taxon>
    </lineage>
</organism>
<dbReference type="GO" id="GO:0016757">
    <property type="term" value="F:glycosyltransferase activity"/>
    <property type="evidence" value="ECO:0007669"/>
    <property type="project" value="TreeGrafter"/>
</dbReference>
<proteinExistence type="predicted"/>
<feature type="compositionally biased region" description="Polar residues" evidence="1">
    <location>
        <begin position="761"/>
        <end position="774"/>
    </location>
</feature>
<evidence type="ECO:0000256" key="1">
    <source>
        <dbReference type="SAM" id="MobiDB-lite"/>
    </source>
</evidence>
<dbReference type="EMBL" id="FXYX01000033">
    <property type="protein sequence ID" value="SMX98948.1"/>
    <property type="molecule type" value="Genomic_DNA"/>
</dbReference>
<accession>A0A2H1KHA3</accession>
<dbReference type="PANTHER" id="PTHR21015">
    <property type="entry name" value="UDP-N-ACETYLGLUCOSAMINE--N-ACETYLMURAMYL-(PENTAPEPTIDE) PYROPHOSPHORYL-UNDECAPRENOL N-ACETYLGLUCOSAMINE TRANSFERASE 1"/>
    <property type="match status" value="1"/>
</dbReference>
<dbReference type="Proteomes" id="UP000234382">
    <property type="component" value="Unassembled WGS sequence"/>
</dbReference>
<keyword evidence="3" id="KW-1185">Reference proteome</keyword>
<name>A0A2H1KHA3_9MICO</name>
<sequence>MTSPRFFDIVVVTDSRLVGGGNKSLAQEITAHAAAGYTTGLLSLSGPARGGGRPVDSSLQALIESGLLTMVRPDQDTEAKLVIARSPSMFEVAQPFKPRLRARHWLLVANAFNTSREVSGMLYDPIEVENRAAELFGHQWTWIPLSTVVRRNMLRSHPKLNLSSYTWSNIINTSDWWIDRPQTLKRPIRLGRHSRDAPGKWPSDKAELLSAYPSDPGFEVSIMGGARTPTGILGALPNNWNVLPFGAMSPKDFLREVDIYPYFHHPLLKEAFGRAVLEAVATGAIAILPHYFEPIFFEAAVYAEPREVADIAGRLAESPSYLKERRDEARNLLEERFSYQSHVERIRSLIGPPRGTVIPAAPSVPVLRDISLTDSGKTTVLFYTDNGHGLGHVSRLMAYAKRLSSAYQPYFLTMSEAYHLVFEQGFPVEYFPSAKKMGFSAKQKPDWEEIFYRRMTMMLDRLRPAVVVVDHVNPPEILRILKQEFPDIRFVWSRRGLWRQHRKPAGLRMADSFDYVIEPMDLAAAIDMGFTTRQAQGTVCVPPVSLVQRDELIPRAEARAALGLPETGTVVLLNLSADSTSDLVSLILRIKTLLLMYAGDDESLTIFAPRHALHSAELGQIDGVVMKPVYPVALYASAFDAAISTAGYNSYHELVHLGIPSVFVARATHTLDDQNRRASFAPIAGFGRSAQQIDSLEFEEALKAVLDPRQSRRMSAAALEASPINGANTAAAAIEIIAENSNLESLDSLLQVATHATGELHSTTNDGMLQSESSPETRDSSVSAGERNEHRNLDEPAPVAGPIPESTHGDSDGEEAQ</sequence>
<dbReference type="RefSeq" id="WP_145996241.1">
    <property type="nucleotide sequence ID" value="NZ_FXYX01000033.1"/>
</dbReference>
<reference evidence="3" key="1">
    <citation type="submission" date="2017-03" db="EMBL/GenBank/DDBJ databases">
        <authorList>
            <person name="Monnet C."/>
        </authorList>
    </citation>
    <scope>NUCLEOTIDE SEQUENCE [LARGE SCALE GENOMIC DNA]</scope>
    <source>
        <strain evidence="3">ATCC 49514</strain>
    </source>
</reference>
<dbReference type="SUPFAM" id="SSF53756">
    <property type="entry name" value="UDP-Glycosyltransferase/glycogen phosphorylase"/>
    <property type="match status" value="2"/>
</dbReference>
<feature type="region of interest" description="Disordered" evidence="1">
    <location>
        <begin position="761"/>
        <end position="817"/>
    </location>
</feature>
<gene>
    <name evidence="2" type="ORF">BI49514_03039</name>
</gene>